<evidence type="ECO:0000259" key="8">
    <source>
        <dbReference type="PROSITE" id="PS50850"/>
    </source>
</evidence>
<feature type="transmembrane region" description="Helical" evidence="7">
    <location>
        <begin position="323"/>
        <end position="346"/>
    </location>
</feature>
<dbReference type="InterPro" id="IPR044770">
    <property type="entry name" value="MFS_spinster-like"/>
</dbReference>
<dbReference type="GO" id="GO:0016020">
    <property type="term" value="C:membrane"/>
    <property type="evidence" value="ECO:0007669"/>
    <property type="project" value="UniProtKB-SubCell"/>
</dbReference>
<dbReference type="PANTHER" id="PTHR23505">
    <property type="entry name" value="SPINSTER"/>
    <property type="match status" value="1"/>
</dbReference>
<evidence type="ECO:0000313" key="9">
    <source>
        <dbReference type="EMBL" id="KAL1524618.1"/>
    </source>
</evidence>
<dbReference type="InterPro" id="IPR036259">
    <property type="entry name" value="MFS_trans_sf"/>
</dbReference>
<evidence type="ECO:0000256" key="6">
    <source>
        <dbReference type="ARBA" id="ARBA00024338"/>
    </source>
</evidence>
<feature type="transmembrane region" description="Helical" evidence="7">
    <location>
        <begin position="503"/>
        <end position="521"/>
    </location>
</feature>
<feature type="transmembrane region" description="Helical" evidence="7">
    <location>
        <begin position="148"/>
        <end position="167"/>
    </location>
</feature>
<protein>
    <recommendedName>
        <fullName evidence="8">Major facilitator superfamily (MFS) profile domain-containing protein</fullName>
    </recommendedName>
</protein>
<name>A0AB34JUP0_PRYPA</name>
<feature type="transmembrane region" description="Helical" evidence="7">
    <location>
        <begin position="279"/>
        <end position="303"/>
    </location>
</feature>
<reference evidence="9 10" key="1">
    <citation type="journal article" date="2024" name="Science">
        <title>Giant polyketide synthase enzymes in the biosynthesis of giant marine polyether toxins.</title>
        <authorList>
            <person name="Fallon T.R."/>
            <person name="Shende V.V."/>
            <person name="Wierzbicki I.H."/>
            <person name="Pendleton A.L."/>
            <person name="Watervoot N.F."/>
            <person name="Auber R.P."/>
            <person name="Gonzalez D.J."/>
            <person name="Wisecaver J.H."/>
            <person name="Moore B.S."/>
        </authorList>
    </citation>
    <scope>NUCLEOTIDE SEQUENCE [LARGE SCALE GENOMIC DNA]</scope>
    <source>
        <strain evidence="9 10">12B1</strain>
    </source>
</reference>
<comment type="caution">
    <text evidence="9">The sequence shown here is derived from an EMBL/GenBank/DDBJ whole genome shotgun (WGS) entry which is preliminary data.</text>
</comment>
<feature type="transmembrane region" description="Helical" evidence="7">
    <location>
        <begin position="434"/>
        <end position="452"/>
    </location>
</feature>
<dbReference type="EMBL" id="JBGBPQ010000005">
    <property type="protein sequence ID" value="KAL1524618.1"/>
    <property type="molecule type" value="Genomic_DNA"/>
</dbReference>
<evidence type="ECO:0000256" key="7">
    <source>
        <dbReference type="SAM" id="Phobius"/>
    </source>
</evidence>
<evidence type="ECO:0000256" key="4">
    <source>
        <dbReference type="ARBA" id="ARBA00022989"/>
    </source>
</evidence>
<evidence type="ECO:0000256" key="5">
    <source>
        <dbReference type="ARBA" id="ARBA00023136"/>
    </source>
</evidence>
<accession>A0AB34JUP0</accession>
<dbReference type="Gene3D" id="1.20.1250.20">
    <property type="entry name" value="MFS general substrate transporter like domains"/>
    <property type="match status" value="1"/>
</dbReference>
<dbReference type="PANTHER" id="PTHR23505:SF79">
    <property type="entry name" value="PROTEIN SPINSTER"/>
    <property type="match status" value="1"/>
</dbReference>
<feature type="transmembrane region" description="Helical" evidence="7">
    <location>
        <begin position="402"/>
        <end position="422"/>
    </location>
</feature>
<keyword evidence="3 7" id="KW-0812">Transmembrane</keyword>
<feature type="transmembrane region" description="Helical" evidence="7">
    <location>
        <begin position="50"/>
        <end position="70"/>
    </location>
</feature>
<keyword evidence="10" id="KW-1185">Reference proteome</keyword>
<evidence type="ECO:0000256" key="2">
    <source>
        <dbReference type="ARBA" id="ARBA00022448"/>
    </source>
</evidence>
<comment type="subcellular location">
    <subcellularLocation>
        <location evidence="1">Membrane</location>
        <topology evidence="1">Multi-pass membrane protein</topology>
    </subcellularLocation>
</comment>
<dbReference type="InterPro" id="IPR020846">
    <property type="entry name" value="MFS_dom"/>
</dbReference>
<keyword evidence="4 7" id="KW-1133">Transmembrane helix</keyword>
<evidence type="ECO:0000256" key="3">
    <source>
        <dbReference type="ARBA" id="ARBA00022692"/>
    </source>
</evidence>
<feature type="transmembrane region" description="Helical" evidence="7">
    <location>
        <begin position="82"/>
        <end position="105"/>
    </location>
</feature>
<dbReference type="SUPFAM" id="SSF103473">
    <property type="entry name" value="MFS general substrate transporter"/>
    <property type="match status" value="1"/>
</dbReference>
<dbReference type="GO" id="GO:0022857">
    <property type="term" value="F:transmembrane transporter activity"/>
    <property type="evidence" value="ECO:0007669"/>
    <property type="project" value="InterPro"/>
</dbReference>
<dbReference type="Proteomes" id="UP001515480">
    <property type="component" value="Unassembled WGS sequence"/>
</dbReference>
<sequence length="538" mass="56404">MGRCTLAHAVLAFLCVIGMFNYIDRGIITGAPKEFGSFVSDSLGVPSSNQGTYLGLMTSAFVGCYSIASVSYGHAIHIYPKFLLLCVGLAIWVAALFLSGLAYYLPKVPAAFYFFLSARALSGVGEAAFQCIVPPYVEDFAPAGRKSLWLSLFYTAIPTGTALGYLYGAKMANSAGGWGLAYLAEAAVMAPFVVASRWLPSAEKLVATLEKGKQGAEGLLEAEAAGGAAEQSDAVAAVALASLASERPVSSTENSVNAAIINESSTTEASPSFMTQLRYVLCCPAYVLLLLGYAAFTGTTIGISSFGPLFMIALGLDDNEEDASFLFGLVVAFAGVLGTPLGGVLVDTASRRLRATTSQLPRAIRPLHEARVIVCVIWLQISVGAALLVACAATAGDARSKLLFLGLLFGGVFFTFGSSAGISRAVMLLVPHNMRAFAISVQVLGIHCLGDVPSPVIVGYLKDVWAPKCGIVWLNGTSHLDERCKGSAADQQGLVDVLLCANLWMLISVFTWAAAVPALTVQIRKRAKEVAAEGGSDQ</sequence>
<dbReference type="PROSITE" id="PS50850">
    <property type="entry name" value="MFS"/>
    <property type="match status" value="1"/>
</dbReference>
<dbReference type="Pfam" id="PF07690">
    <property type="entry name" value="MFS_1"/>
    <property type="match status" value="1"/>
</dbReference>
<feature type="domain" description="Major facilitator superfamily (MFS) profile" evidence="8">
    <location>
        <begin position="10"/>
        <end position="526"/>
    </location>
</feature>
<evidence type="ECO:0000313" key="10">
    <source>
        <dbReference type="Proteomes" id="UP001515480"/>
    </source>
</evidence>
<dbReference type="AlphaFoldDB" id="A0AB34JUP0"/>
<evidence type="ECO:0000256" key="1">
    <source>
        <dbReference type="ARBA" id="ARBA00004141"/>
    </source>
</evidence>
<comment type="similarity">
    <text evidence="6">Belongs to the major facilitator superfamily. Spinster (TC 2.A.1.49) family.</text>
</comment>
<proteinExistence type="inferred from homology"/>
<feature type="transmembrane region" description="Helical" evidence="7">
    <location>
        <begin position="372"/>
        <end position="396"/>
    </location>
</feature>
<keyword evidence="5 7" id="KW-0472">Membrane</keyword>
<dbReference type="InterPro" id="IPR011701">
    <property type="entry name" value="MFS"/>
</dbReference>
<keyword evidence="2" id="KW-0813">Transport</keyword>
<organism evidence="9 10">
    <name type="scientific">Prymnesium parvum</name>
    <name type="common">Toxic golden alga</name>
    <dbReference type="NCBI Taxonomy" id="97485"/>
    <lineage>
        <taxon>Eukaryota</taxon>
        <taxon>Haptista</taxon>
        <taxon>Haptophyta</taxon>
        <taxon>Prymnesiophyceae</taxon>
        <taxon>Prymnesiales</taxon>
        <taxon>Prymnesiaceae</taxon>
        <taxon>Prymnesium</taxon>
    </lineage>
</organism>
<gene>
    <name evidence="9" type="ORF">AB1Y20_019507</name>
</gene>